<organism evidence="10 11">
    <name type="scientific">Cryptosporangium aurantiacum</name>
    <dbReference type="NCBI Taxonomy" id="134849"/>
    <lineage>
        <taxon>Bacteria</taxon>
        <taxon>Bacillati</taxon>
        <taxon>Actinomycetota</taxon>
        <taxon>Actinomycetes</taxon>
        <taxon>Cryptosporangiales</taxon>
        <taxon>Cryptosporangiaceae</taxon>
        <taxon>Cryptosporangium</taxon>
    </lineage>
</organism>
<dbReference type="Proteomes" id="UP000184440">
    <property type="component" value="Unassembled WGS sequence"/>
</dbReference>
<feature type="transmembrane region" description="Helical" evidence="9">
    <location>
        <begin position="81"/>
        <end position="102"/>
    </location>
</feature>
<dbReference type="AlphaFoldDB" id="A0A1M7RHM8"/>
<feature type="transmembrane region" description="Helical" evidence="9">
    <location>
        <begin position="350"/>
        <end position="377"/>
    </location>
</feature>
<feature type="compositionally biased region" description="Low complexity" evidence="8">
    <location>
        <begin position="430"/>
        <end position="443"/>
    </location>
</feature>
<accession>A0A1M7RHM8</accession>
<evidence type="ECO:0000256" key="4">
    <source>
        <dbReference type="ARBA" id="ARBA00022475"/>
    </source>
</evidence>
<evidence type="ECO:0000256" key="6">
    <source>
        <dbReference type="ARBA" id="ARBA00022989"/>
    </source>
</evidence>
<dbReference type="PANTHER" id="PTHR21716:SF53">
    <property type="entry name" value="PERMEASE PERM-RELATED"/>
    <property type="match status" value="1"/>
</dbReference>
<keyword evidence="4" id="KW-1003">Cell membrane</keyword>
<comment type="subcellular location">
    <subcellularLocation>
        <location evidence="1">Cell membrane</location>
        <topology evidence="1">Multi-pass membrane protein</topology>
    </subcellularLocation>
</comment>
<feature type="region of interest" description="Disordered" evidence="8">
    <location>
        <begin position="392"/>
        <end position="463"/>
    </location>
</feature>
<reference evidence="10 11" key="1">
    <citation type="submission" date="2016-11" db="EMBL/GenBank/DDBJ databases">
        <authorList>
            <person name="Jaros S."/>
            <person name="Januszkiewicz K."/>
            <person name="Wedrychowicz H."/>
        </authorList>
    </citation>
    <scope>NUCLEOTIDE SEQUENCE [LARGE SCALE GENOMIC DNA]</scope>
    <source>
        <strain evidence="10 11">DSM 46144</strain>
    </source>
</reference>
<keyword evidence="3" id="KW-0813">Transport</keyword>
<feature type="compositionally biased region" description="Pro residues" evidence="8">
    <location>
        <begin position="444"/>
        <end position="463"/>
    </location>
</feature>
<evidence type="ECO:0000256" key="8">
    <source>
        <dbReference type="SAM" id="MobiDB-lite"/>
    </source>
</evidence>
<dbReference type="InterPro" id="IPR002549">
    <property type="entry name" value="AI-2E-like"/>
</dbReference>
<keyword evidence="7 9" id="KW-0472">Membrane</keyword>
<evidence type="ECO:0000256" key="7">
    <source>
        <dbReference type="ARBA" id="ARBA00023136"/>
    </source>
</evidence>
<evidence type="ECO:0000256" key="2">
    <source>
        <dbReference type="ARBA" id="ARBA00009773"/>
    </source>
</evidence>
<protein>
    <submittedName>
        <fullName evidence="10">Predicted PurR-regulated permease PerM</fullName>
    </submittedName>
</protein>
<dbReference type="RefSeq" id="WP_073262476.1">
    <property type="nucleotide sequence ID" value="NZ_FRCS01000012.1"/>
</dbReference>
<sequence length="463" mass="48256">MSWLLRVRDEARERLAAARESDDLPPERPESPGVVLLPAGEPDNESVPVALRVAAAWAWRLVIVAAVLYGLAHIISMLRFVVIPLMVALLLAALLEPAAGWLRKRGAPNALAATTILVFGLVFVFGTLYLVIQAFINGLQDLTEQVNQALNEGRDWLLSGPLHISQEQIDSYVDRAQKWLSENSSSLTSGALSTATTLGEVVTGFFLVLFTLFFFLKDGSQIWRFITRLLPRPARPAVRQAGQYSWHTLTSYVRATVFVAFVDAVGIGIGLAVLKVPLTLPLSALVFLGAFIPVIGATLSGAVAVAVALVTQGPAAALIILAVVIGVQQLEGHVLQPLIMGRAVALHPLAVILAIAIGITVAGIVGGLVAVPVLAVLNTAIRYLVVRPEGGPAPAGPDAPPGTVPTDDDQAAVEEARTDAVESSGGAAGRAGAPVPAQTAPTAAPAPPTPPPTSEPPGPAPTS</sequence>
<evidence type="ECO:0000256" key="3">
    <source>
        <dbReference type="ARBA" id="ARBA00022448"/>
    </source>
</evidence>
<evidence type="ECO:0000313" key="10">
    <source>
        <dbReference type="EMBL" id="SHN45730.1"/>
    </source>
</evidence>
<dbReference type="GO" id="GO:0005886">
    <property type="term" value="C:plasma membrane"/>
    <property type="evidence" value="ECO:0007669"/>
    <property type="project" value="UniProtKB-SubCell"/>
</dbReference>
<evidence type="ECO:0000313" key="11">
    <source>
        <dbReference type="Proteomes" id="UP000184440"/>
    </source>
</evidence>
<feature type="transmembrane region" description="Helical" evidence="9">
    <location>
        <begin position="57"/>
        <end position="75"/>
    </location>
</feature>
<dbReference type="Pfam" id="PF01594">
    <property type="entry name" value="AI-2E_transport"/>
    <property type="match status" value="1"/>
</dbReference>
<dbReference type="EMBL" id="FRCS01000012">
    <property type="protein sequence ID" value="SHN45730.1"/>
    <property type="molecule type" value="Genomic_DNA"/>
</dbReference>
<keyword evidence="6 9" id="KW-1133">Transmembrane helix</keyword>
<feature type="compositionally biased region" description="Pro residues" evidence="8">
    <location>
        <begin position="394"/>
        <end position="403"/>
    </location>
</feature>
<feature type="transmembrane region" description="Helical" evidence="9">
    <location>
        <begin position="306"/>
        <end position="330"/>
    </location>
</feature>
<gene>
    <name evidence="10" type="ORF">SAMN05443668_112231</name>
</gene>
<dbReference type="STRING" id="134849.SAMN05443668_112231"/>
<keyword evidence="5 9" id="KW-0812">Transmembrane</keyword>
<feature type="transmembrane region" description="Helical" evidence="9">
    <location>
        <begin position="109"/>
        <end position="132"/>
    </location>
</feature>
<evidence type="ECO:0000256" key="9">
    <source>
        <dbReference type="SAM" id="Phobius"/>
    </source>
</evidence>
<dbReference type="GO" id="GO:0055085">
    <property type="term" value="P:transmembrane transport"/>
    <property type="evidence" value="ECO:0007669"/>
    <property type="project" value="TreeGrafter"/>
</dbReference>
<comment type="similarity">
    <text evidence="2">Belongs to the autoinducer-2 exporter (AI-2E) (TC 2.A.86) family.</text>
</comment>
<proteinExistence type="inferred from homology"/>
<feature type="transmembrane region" description="Helical" evidence="9">
    <location>
        <begin position="252"/>
        <end position="274"/>
    </location>
</feature>
<dbReference type="PANTHER" id="PTHR21716">
    <property type="entry name" value="TRANSMEMBRANE PROTEIN"/>
    <property type="match status" value="1"/>
</dbReference>
<feature type="transmembrane region" description="Helical" evidence="9">
    <location>
        <begin position="191"/>
        <end position="216"/>
    </location>
</feature>
<name>A0A1M7RHM8_9ACTN</name>
<keyword evidence="11" id="KW-1185">Reference proteome</keyword>
<evidence type="ECO:0000256" key="5">
    <source>
        <dbReference type="ARBA" id="ARBA00022692"/>
    </source>
</evidence>
<evidence type="ECO:0000256" key="1">
    <source>
        <dbReference type="ARBA" id="ARBA00004651"/>
    </source>
</evidence>